<evidence type="ECO:0000313" key="1">
    <source>
        <dbReference type="EMBL" id="GAN06227.1"/>
    </source>
</evidence>
<dbReference type="AlphaFoldDB" id="A0A0C9MSE3"/>
<reference evidence="1" key="1">
    <citation type="submission" date="2014-09" db="EMBL/GenBank/DDBJ databases">
        <title>Draft genome sequence of an oleaginous Mucoromycotina fungus Mucor ambiguus NBRC6742.</title>
        <authorList>
            <person name="Takeda I."/>
            <person name="Yamane N."/>
            <person name="Morita T."/>
            <person name="Tamano K."/>
            <person name="Machida M."/>
            <person name="Baker S."/>
            <person name="Koike H."/>
        </authorList>
    </citation>
    <scope>NUCLEOTIDE SEQUENCE</scope>
    <source>
        <strain evidence="1">NBRC 6742</strain>
    </source>
</reference>
<proteinExistence type="predicted"/>
<organism evidence="1">
    <name type="scientific">Mucor ambiguus</name>
    <dbReference type="NCBI Taxonomy" id="91626"/>
    <lineage>
        <taxon>Eukaryota</taxon>
        <taxon>Fungi</taxon>
        <taxon>Fungi incertae sedis</taxon>
        <taxon>Mucoromycota</taxon>
        <taxon>Mucoromycotina</taxon>
        <taxon>Mucoromycetes</taxon>
        <taxon>Mucorales</taxon>
        <taxon>Mucorineae</taxon>
        <taxon>Mucoraceae</taxon>
        <taxon>Mucor</taxon>
    </lineage>
</organism>
<accession>A0A0C9MSE3</accession>
<dbReference type="OrthoDB" id="2206566at2759"/>
<evidence type="ECO:0000313" key="2">
    <source>
        <dbReference type="Proteomes" id="UP000053815"/>
    </source>
</evidence>
<sequence>MDKHWHNDFIFTSKDGVELSLGEIKPKNTCNDAIEEDEIRALETMKKQLNMRLKCARTLRELQTFGVLIKNNQLELSNLELTPAGEYVFCILQDLALGTTSETSLEYDLSLEVFLSFIHLMEQSVVQKEELELTMIFHEYSHFIKPTVYIIKTKNDGR</sequence>
<dbReference type="EMBL" id="DF836405">
    <property type="protein sequence ID" value="GAN06227.1"/>
    <property type="molecule type" value="Genomic_DNA"/>
</dbReference>
<name>A0A0C9MSE3_9FUNG</name>
<keyword evidence="2" id="KW-1185">Reference proteome</keyword>
<dbReference type="Proteomes" id="UP000053815">
    <property type="component" value="Unassembled WGS sequence"/>
</dbReference>
<protein>
    <submittedName>
        <fullName evidence="1">Uncharacterized protein</fullName>
    </submittedName>
</protein>
<gene>
    <name evidence="1" type="ORF">MAM1_0116c05707</name>
</gene>